<sequence length="78" mass="8427">MANPLLAPLLGFLGKLSYPRLFMLTAALFAVDVVVPDFVPFADELLLGLGTLLLANWKKRKDPATPGKPPIDGEASRH</sequence>
<dbReference type="RefSeq" id="WP_139714710.1">
    <property type="nucleotide sequence ID" value="NZ_CP040871.1"/>
</dbReference>
<dbReference type="AlphaFoldDB" id="A0A5B7ZL23"/>
<dbReference type="KEGG" id="thes:FHQ07_00015"/>
<protein>
    <submittedName>
        <fullName evidence="1">Uncharacterized protein</fullName>
    </submittedName>
</protein>
<reference evidence="1 2" key="1">
    <citation type="submission" date="2019-06" db="EMBL/GenBank/DDBJ databases">
        <title>Thermomonas aquatica sp. nov., isolated from an industrial wastewater treatment plant.</title>
        <authorList>
            <person name="Jeon J.H."/>
            <person name="Park D.-S."/>
        </authorList>
    </citation>
    <scope>NUCLEOTIDE SEQUENCE [LARGE SCALE GENOMIC DNA]</scope>
    <source>
        <strain evidence="1 2">SY21</strain>
    </source>
</reference>
<evidence type="ECO:0000313" key="1">
    <source>
        <dbReference type="EMBL" id="QDA55821.1"/>
    </source>
</evidence>
<dbReference type="Proteomes" id="UP000308149">
    <property type="component" value="Chromosome"/>
</dbReference>
<keyword evidence="2" id="KW-1185">Reference proteome</keyword>
<dbReference type="InterPro" id="IPR046119">
    <property type="entry name" value="DUF6116"/>
</dbReference>
<evidence type="ECO:0000313" key="2">
    <source>
        <dbReference type="Proteomes" id="UP000308149"/>
    </source>
</evidence>
<gene>
    <name evidence="1" type="ORF">FHQ07_00015</name>
</gene>
<organism evidence="1 2">
    <name type="scientific">Thermomonas aquatica</name>
    <dbReference type="NCBI Taxonomy" id="2202149"/>
    <lineage>
        <taxon>Bacteria</taxon>
        <taxon>Pseudomonadati</taxon>
        <taxon>Pseudomonadota</taxon>
        <taxon>Gammaproteobacteria</taxon>
        <taxon>Lysobacterales</taxon>
        <taxon>Lysobacteraceae</taxon>
        <taxon>Thermomonas</taxon>
    </lineage>
</organism>
<name>A0A5B7ZL23_9GAMM</name>
<accession>A0A5B7ZL23</accession>
<dbReference type="Pfam" id="PF19611">
    <property type="entry name" value="DUF6116"/>
    <property type="match status" value="1"/>
</dbReference>
<proteinExistence type="predicted"/>
<dbReference type="EMBL" id="CP040871">
    <property type="protein sequence ID" value="QDA55821.1"/>
    <property type="molecule type" value="Genomic_DNA"/>
</dbReference>